<protein>
    <submittedName>
        <fullName evidence="1">Uncharacterized protein</fullName>
    </submittedName>
</protein>
<evidence type="ECO:0000313" key="1">
    <source>
        <dbReference type="EMBL" id="JAH17891.1"/>
    </source>
</evidence>
<organism evidence="1">
    <name type="scientific">Anguilla anguilla</name>
    <name type="common">European freshwater eel</name>
    <name type="synonym">Muraena anguilla</name>
    <dbReference type="NCBI Taxonomy" id="7936"/>
    <lineage>
        <taxon>Eukaryota</taxon>
        <taxon>Metazoa</taxon>
        <taxon>Chordata</taxon>
        <taxon>Craniata</taxon>
        <taxon>Vertebrata</taxon>
        <taxon>Euteleostomi</taxon>
        <taxon>Actinopterygii</taxon>
        <taxon>Neopterygii</taxon>
        <taxon>Teleostei</taxon>
        <taxon>Anguilliformes</taxon>
        <taxon>Anguillidae</taxon>
        <taxon>Anguilla</taxon>
    </lineage>
</organism>
<reference evidence="1" key="2">
    <citation type="journal article" date="2015" name="Fish Shellfish Immunol.">
        <title>Early steps in the European eel (Anguilla anguilla)-Vibrio vulnificus interaction in the gills: Role of the RtxA13 toxin.</title>
        <authorList>
            <person name="Callol A."/>
            <person name="Pajuelo D."/>
            <person name="Ebbesson L."/>
            <person name="Teles M."/>
            <person name="MacKenzie S."/>
            <person name="Amaro C."/>
        </authorList>
    </citation>
    <scope>NUCLEOTIDE SEQUENCE</scope>
</reference>
<dbReference type="EMBL" id="GBXM01090686">
    <property type="protein sequence ID" value="JAH17891.1"/>
    <property type="molecule type" value="Transcribed_RNA"/>
</dbReference>
<dbReference type="AlphaFoldDB" id="A0A0E9QLW8"/>
<sequence length="41" mass="4755">MDADMENVNEKNKTMKKCCTTIMTVHVSRFSYSNPIRICTL</sequence>
<name>A0A0E9QLW8_ANGAN</name>
<proteinExistence type="predicted"/>
<reference evidence="1" key="1">
    <citation type="submission" date="2014-11" db="EMBL/GenBank/DDBJ databases">
        <authorList>
            <person name="Amaro Gonzalez C."/>
        </authorList>
    </citation>
    <scope>NUCLEOTIDE SEQUENCE</scope>
</reference>
<accession>A0A0E9QLW8</accession>